<name>A0A8S4HGF5_PLAVI</name>
<proteinExistence type="predicted"/>
<evidence type="ECO:0000313" key="4">
    <source>
        <dbReference type="Proteomes" id="UP000779233"/>
    </source>
</evidence>
<feature type="compositionally biased region" description="Polar residues" evidence="1">
    <location>
        <begin position="225"/>
        <end position="248"/>
    </location>
</feature>
<evidence type="ECO:0000256" key="2">
    <source>
        <dbReference type="SAM" id="Phobius"/>
    </source>
</evidence>
<feature type="compositionally biased region" description="Polar residues" evidence="1">
    <location>
        <begin position="199"/>
        <end position="216"/>
    </location>
</feature>
<feature type="region of interest" description="Disordered" evidence="1">
    <location>
        <begin position="147"/>
        <end position="407"/>
    </location>
</feature>
<feature type="compositionally biased region" description="Basic and acidic residues" evidence="1">
    <location>
        <begin position="251"/>
        <end position="269"/>
    </location>
</feature>
<evidence type="ECO:0000256" key="1">
    <source>
        <dbReference type="SAM" id="MobiDB-lite"/>
    </source>
</evidence>
<comment type="caution">
    <text evidence="3">The sequence shown here is derived from an EMBL/GenBank/DDBJ whole genome shotgun (WGS) entry which is preliminary data.</text>
</comment>
<organism evidence="3 4">
    <name type="scientific">Plasmodium vivax</name>
    <name type="common">malaria parasite P. vivax</name>
    <dbReference type="NCBI Taxonomy" id="5855"/>
    <lineage>
        <taxon>Eukaryota</taxon>
        <taxon>Sar</taxon>
        <taxon>Alveolata</taxon>
        <taxon>Apicomplexa</taxon>
        <taxon>Aconoidasida</taxon>
        <taxon>Haemosporida</taxon>
        <taxon>Plasmodiidae</taxon>
        <taxon>Plasmodium</taxon>
        <taxon>Plasmodium (Plasmodium)</taxon>
    </lineage>
</organism>
<feature type="region of interest" description="Disordered" evidence="1">
    <location>
        <begin position="491"/>
        <end position="520"/>
    </location>
</feature>
<dbReference type="Proteomes" id="UP000779233">
    <property type="component" value="Unassembled WGS sequence"/>
</dbReference>
<keyword evidence="2" id="KW-1133">Transmembrane helix</keyword>
<feature type="compositionally biased region" description="Polar residues" evidence="1">
    <location>
        <begin position="285"/>
        <end position="314"/>
    </location>
</feature>
<sequence length="611" mass="67473">MDGLFGRPNRLSNLYYRYSDAPCMNDYATIKSEIIQKIDKFEKTTHAHYYQQWDELNKYIIKKDNGLSECYKNKYVKVKLIDVEEIKNFRKRCNPNGECNNQPPKVKKPVVLNPTTTGLCKKGTDCKNQEGQKIVAKSKLQQGFTAENSNAGFSGRQNPKGQSQNPADGKESRNVDEIAQSRPGITDSVNSAVGKDQSPEQSFKSKTVTTSHVDAQSSSVSSFSQENTLSTPQSNIQDSHVLQSTPSTEKVVPDRIIRTQSQDGHEAVTETHLGISPGNGEFATLSPNSKHSAVQPGEESTSGKAPSLTLSTGSVGADSVIPKERDNSSGHAAHEACNGETPCNVLDKEISDATGEAHDSASASDRSATRESVSNQKTCLESNVNKDSSAKLCSPEIQEGSESKNDRALQNRAGNHRMQCLGENQHEQEESCQKPQLIMEDGLNSEQGINEEPNEPSNVALWGELYKERNLLNVSITSTKIHQTLNITTGLHDDGHSTEANSLTEKYRSSLSPDAEEGAPTESFSGIWPFSDYNNIEPYIKYIINAVAALAILLLLILLTKYTPLGKIFTKKKRKKRNDMNEKLQRVLQQPSTESEQRRIPFLYSAFEYSS</sequence>
<keyword evidence="2" id="KW-0472">Membrane</keyword>
<feature type="compositionally biased region" description="Polar residues" evidence="1">
    <location>
        <begin position="498"/>
        <end position="512"/>
    </location>
</feature>
<reference evidence="3" key="1">
    <citation type="submission" date="2021-09" db="EMBL/GenBank/DDBJ databases">
        <authorList>
            <consortium name="Pathogen Informatics"/>
        </authorList>
    </citation>
    <scope>NUCLEOTIDE SEQUENCE</scope>
    <source>
        <strain evidence="3">PvW1</strain>
    </source>
</reference>
<accession>A0A8S4HGF5</accession>
<feature type="compositionally biased region" description="Basic and acidic residues" evidence="1">
    <location>
        <begin position="321"/>
        <end position="334"/>
    </location>
</feature>
<feature type="compositionally biased region" description="Polar residues" evidence="1">
    <location>
        <begin position="147"/>
        <end position="166"/>
    </location>
</feature>
<dbReference type="AlphaFoldDB" id="A0A8S4HGF5"/>
<gene>
    <name evidence="3" type="ORF">PVW1_000026500</name>
</gene>
<feature type="transmembrane region" description="Helical" evidence="2">
    <location>
        <begin position="542"/>
        <end position="565"/>
    </location>
</feature>
<dbReference type="EMBL" id="CAJZCX010000018">
    <property type="protein sequence ID" value="CAG9485582.1"/>
    <property type="molecule type" value="Genomic_DNA"/>
</dbReference>
<evidence type="ECO:0000313" key="3">
    <source>
        <dbReference type="EMBL" id="CAG9485582.1"/>
    </source>
</evidence>
<protein>
    <submittedName>
        <fullName evidence="3">(malaria parasite P. vivax) hypothetical protein</fullName>
    </submittedName>
</protein>
<feature type="compositionally biased region" description="Polar residues" evidence="1">
    <location>
        <begin position="373"/>
        <end position="387"/>
    </location>
</feature>
<feature type="compositionally biased region" description="Low complexity" evidence="1">
    <location>
        <begin position="360"/>
        <end position="372"/>
    </location>
</feature>
<feature type="compositionally biased region" description="Basic and acidic residues" evidence="1">
    <location>
        <begin position="346"/>
        <end position="359"/>
    </location>
</feature>
<keyword evidence="2" id="KW-0812">Transmembrane</keyword>